<dbReference type="InterPro" id="IPR051012">
    <property type="entry name" value="CellSynth/LPSAsmb/PSIAsmb"/>
</dbReference>
<dbReference type="SMART" id="SM00028">
    <property type="entry name" value="TPR"/>
    <property type="match status" value="3"/>
</dbReference>
<evidence type="ECO:0000313" key="5">
    <source>
        <dbReference type="Proteomes" id="UP000702544"/>
    </source>
</evidence>
<proteinExistence type="predicted"/>
<dbReference type="PANTHER" id="PTHR45586:SF1">
    <property type="entry name" value="LIPOPOLYSACCHARIDE ASSEMBLY PROTEIN B"/>
    <property type="match status" value="1"/>
</dbReference>
<dbReference type="SUPFAM" id="SSF48452">
    <property type="entry name" value="TPR-like"/>
    <property type="match status" value="1"/>
</dbReference>
<dbReference type="PROSITE" id="PS50005">
    <property type="entry name" value="TPR"/>
    <property type="match status" value="1"/>
</dbReference>
<dbReference type="Gene3D" id="1.25.40.10">
    <property type="entry name" value="Tetratricopeptide repeat domain"/>
    <property type="match status" value="1"/>
</dbReference>
<evidence type="ECO:0000256" key="2">
    <source>
        <dbReference type="ARBA" id="ARBA00022803"/>
    </source>
</evidence>
<protein>
    <submittedName>
        <fullName evidence="4">Tetratricopeptide repeat protein</fullName>
    </submittedName>
</protein>
<dbReference type="AlphaFoldDB" id="A0AAE5C9H4"/>
<comment type="caution">
    <text evidence="4">The sequence shown here is derived from an EMBL/GenBank/DDBJ whole genome shotgun (WGS) entry which is preliminary data.</text>
</comment>
<dbReference type="Pfam" id="PF13432">
    <property type="entry name" value="TPR_16"/>
    <property type="match status" value="1"/>
</dbReference>
<accession>A0AAE5C9H4</accession>
<evidence type="ECO:0000313" key="4">
    <source>
        <dbReference type="EMBL" id="NIR75481.1"/>
    </source>
</evidence>
<keyword evidence="1" id="KW-0677">Repeat</keyword>
<dbReference type="EMBL" id="JAACAK010000083">
    <property type="protein sequence ID" value="NIR75481.1"/>
    <property type="molecule type" value="Genomic_DNA"/>
</dbReference>
<dbReference type="InterPro" id="IPR011990">
    <property type="entry name" value="TPR-like_helical_dom_sf"/>
</dbReference>
<name>A0AAE5C9H4_9BACT</name>
<keyword evidence="2 3" id="KW-0802">TPR repeat</keyword>
<evidence type="ECO:0000256" key="3">
    <source>
        <dbReference type="PROSITE-ProRule" id="PRU00339"/>
    </source>
</evidence>
<reference evidence="4 5" key="1">
    <citation type="submission" date="2020-01" db="EMBL/GenBank/DDBJ databases">
        <title>Genomes assembled from Gulf of Kutch pelagic sediment metagenomes.</title>
        <authorList>
            <person name="Chandrashekar M."/>
            <person name="Mahajan M.S."/>
            <person name="Dave K.J."/>
            <person name="Vatsa P."/>
            <person name="Nathani N.M."/>
        </authorList>
    </citation>
    <scope>NUCLEOTIDE SEQUENCE [LARGE SCALE GENOMIC DNA]</scope>
    <source>
        <strain evidence="4">KS3-K002</strain>
    </source>
</reference>
<feature type="repeat" description="TPR" evidence="3">
    <location>
        <begin position="50"/>
        <end position="83"/>
    </location>
</feature>
<dbReference type="InterPro" id="IPR019734">
    <property type="entry name" value="TPR_rpt"/>
</dbReference>
<dbReference type="Proteomes" id="UP000702544">
    <property type="component" value="Unassembled WGS sequence"/>
</dbReference>
<organism evidence="4 5">
    <name type="scientific">Candidatus Kutchimonas denitrificans</name>
    <dbReference type="NCBI Taxonomy" id="3056748"/>
    <lineage>
        <taxon>Bacteria</taxon>
        <taxon>Pseudomonadati</taxon>
        <taxon>Gemmatimonadota</taxon>
        <taxon>Gemmatimonadia</taxon>
        <taxon>Candidatus Palauibacterales</taxon>
        <taxon>Candidatus Palauibacteraceae</taxon>
        <taxon>Candidatus Kutchimonas</taxon>
    </lineage>
</organism>
<dbReference type="PANTHER" id="PTHR45586">
    <property type="entry name" value="TPR REPEAT-CONTAINING PROTEIN PA4667"/>
    <property type="match status" value="1"/>
</dbReference>
<evidence type="ECO:0000256" key="1">
    <source>
        <dbReference type="ARBA" id="ARBA00022737"/>
    </source>
</evidence>
<gene>
    <name evidence="4" type="ORF">GWO12_10295</name>
</gene>
<sequence>MDWWPFSRRKRVPGEPPDYYREALRLADQQKYHEALTSFRLALRSQPDDPEIMEQMAIIYTHIGMPDEAIKYYEEAIRIGGDSAGAHYGLAFLFLRRGDTANAVLHLRAFLRRPPEDEEAAAHVEHARRTLQRLEGSPGGPIENRPGE</sequence>